<proteinExistence type="predicted"/>
<dbReference type="AlphaFoldDB" id="A0A5J4PZ17"/>
<dbReference type="EMBL" id="SNRY01005858">
    <property type="protein sequence ID" value="KAA6313938.1"/>
    <property type="molecule type" value="Genomic_DNA"/>
</dbReference>
<organism evidence="1">
    <name type="scientific">termite gut metagenome</name>
    <dbReference type="NCBI Taxonomy" id="433724"/>
    <lineage>
        <taxon>unclassified sequences</taxon>
        <taxon>metagenomes</taxon>
        <taxon>organismal metagenomes</taxon>
    </lineage>
</organism>
<reference evidence="1" key="1">
    <citation type="submission" date="2019-03" db="EMBL/GenBank/DDBJ databases">
        <title>Single cell metagenomics reveals metabolic interactions within the superorganism composed of flagellate Streblomastix strix and complex community of Bacteroidetes bacteria on its surface.</title>
        <authorList>
            <person name="Treitli S.C."/>
            <person name="Kolisko M."/>
            <person name="Husnik F."/>
            <person name="Keeling P."/>
            <person name="Hampl V."/>
        </authorList>
    </citation>
    <scope>NUCLEOTIDE SEQUENCE</scope>
    <source>
        <strain evidence="1">STM</strain>
    </source>
</reference>
<accession>A0A5J4PZ17</accession>
<protein>
    <submittedName>
        <fullName evidence="1">Uncharacterized protein</fullName>
    </submittedName>
</protein>
<name>A0A5J4PZ17_9ZZZZ</name>
<evidence type="ECO:0000313" key="1">
    <source>
        <dbReference type="EMBL" id="KAA6313938.1"/>
    </source>
</evidence>
<sequence length="67" mass="8123">MIQRIIKKILNYFIRQYGILYRKLRSIEFGARSVLDMRNRDASIDDITKKQRNEIFPFIKSQLSDEK</sequence>
<comment type="caution">
    <text evidence="1">The sequence shown here is derived from an EMBL/GenBank/DDBJ whole genome shotgun (WGS) entry which is preliminary data.</text>
</comment>
<gene>
    <name evidence="1" type="ORF">EZS27_035372</name>
</gene>